<keyword evidence="1" id="KW-0863">Zinc-finger</keyword>
<feature type="compositionally biased region" description="Basic and acidic residues" evidence="2">
    <location>
        <begin position="104"/>
        <end position="115"/>
    </location>
</feature>
<comment type="caution">
    <text evidence="4">The sequence shown here is derived from an EMBL/GenBank/DDBJ whole genome shotgun (WGS) entry which is preliminary data.</text>
</comment>
<name>A0A8H3FBL9_9LECA</name>
<dbReference type="OrthoDB" id="5355510at2759"/>
<gene>
    <name evidence="4" type="ORF">HETSPECPRED_003596</name>
</gene>
<evidence type="ECO:0000256" key="2">
    <source>
        <dbReference type="SAM" id="MobiDB-lite"/>
    </source>
</evidence>
<proteinExistence type="predicted"/>
<evidence type="ECO:0000256" key="1">
    <source>
        <dbReference type="PROSITE-ProRule" id="PRU00723"/>
    </source>
</evidence>
<feature type="region of interest" description="Disordered" evidence="2">
    <location>
        <begin position="83"/>
        <end position="215"/>
    </location>
</feature>
<feature type="compositionally biased region" description="Basic and acidic residues" evidence="2">
    <location>
        <begin position="169"/>
        <end position="186"/>
    </location>
</feature>
<feature type="compositionally biased region" description="Basic and acidic residues" evidence="2">
    <location>
        <begin position="83"/>
        <end position="94"/>
    </location>
</feature>
<dbReference type="PROSITE" id="PS50103">
    <property type="entry name" value="ZF_C3H1"/>
    <property type="match status" value="1"/>
</dbReference>
<dbReference type="EMBL" id="CAJPDS010000020">
    <property type="protein sequence ID" value="CAF9917811.1"/>
    <property type="molecule type" value="Genomic_DNA"/>
</dbReference>
<feature type="compositionally biased region" description="Polar residues" evidence="2">
    <location>
        <begin position="189"/>
        <end position="206"/>
    </location>
</feature>
<protein>
    <recommendedName>
        <fullName evidence="3">C3H1-type domain-containing protein</fullName>
    </recommendedName>
</protein>
<keyword evidence="1" id="KW-0862">Zinc</keyword>
<feature type="region of interest" description="Disordered" evidence="2">
    <location>
        <begin position="278"/>
        <end position="301"/>
    </location>
</feature>
<dbReference type="Proteomes" id="UP000664521">
    <property type="component" value="Unassembled WGS sequence"/>
</dbReference>
<evidence type="ECO:0000313" key="5">
    <source>
        <dbReference type="Proteomes" id="UP000664521"/>
    </source>
</evidence>
<keyword evidence="1" id="KW-0479">Metal-binding</keyword>
<accession>A0A8H3FBL9</accession>
<feature type="compositionally biased region" description="Polar residues" evidence="2">
    <location>
        <begin position="525"/>
        <end position="536"/>
    </location>
</feature>
<feature type="compositionally biased region" description="Basic and acidic residues" evidence="2">
    <location>
        <begin position="132"/>
        <end position="150"/>
    </location>
</feature>
<evidence type="ECO:0000313" key="4">
    <source>
        <dbReference type="EMBL" id="CAF9917811.1"/>
    </source>
</evidence>
<dbReference type="AlphaFoldDB" id="A0A8H3FBL9"/>
<feature type="compositionally biased region" description="Low complexity" evidence="2">
    <location>
        <begin position="426"/>
        <end position="435"/>
    </location>
</feature>
<feature type="compositionally biased region" description="Polar residues" evidence="2">
    <location>
        <begin position="393"/>
        <end position="421"/>
    </location>
</feature>
<dbReference type="InterPro" id="IPR000571">
    <property type="entry name" value="Znf_CCCH"/>
</dbReference>
<feature type="compositionally biased region" description="Polar residues" evidence="2">
    <location>
        <begin position="117"/>
        <end position="126"/>
    </location>
</feature>
<feature type="region of interest" description="Disordered" evidence="2">
    <location>
        <begin position="393"/>
        <end position="546"/>
    </location>
</feature>
<keyword evidence="5" id="KW-1185">Reference proteome</keyword>
<feature type="domain" description="C3H1-type" evidence="3">
    <location>
        <begin position="221"/>
        <end position="250"/>
    </location>
</feature>
<feature type="compositionally biased region" description="Pro residues" evidence="2">
    <location>
        <begin position="506"/>
        <end position="515"/>
    </location>
</feature>
<reference evidence="4" key="1">
    <citation type="submission" date="2021-03" db="EMBL/GenBank/DDBJ databases">
        <authorList>
            <person name="Tagirdzhanova G."/>
        </authorList>
    </citation>
    <scope>NUCLEOTIDE SEQUENCE</scope>
</reference>
<dbReference type="GO" id="GO:0008270">
    <property type="term" value="F:zinc ion binding"/>
    <property type="evidence" value="ECO:0007669"/>
    <property type="project" value="UniProtKB-KW"/>
</dbReference>
<evidence type="ECO:0000259" key="3">
    <source>
        <dbReference type="PROSITE" id="PS50103"/>
    </source>
</evidence>
<organism evidence="4 5">
    <name type="scientific">Heterodermia speciosa</name>
    <dbReference type="NCBI Taxonomy" id="116794"/>
    <lineage>
        <taxon>Eukaryota</taxon>
        <taxon>Fungi</taxon>
        <taxon>Dikarya</taxon>
        <taxon>Ascomycota</taxon>
        <taxon>Pezizomycotina</taxon>
        <taxon>Lecanoromycetes</taxon>
        <taxon>OSLEUM clade</taxon>
        <taxon>Lecanoromycetidae</taxon>
        <taxon>Caliciales</taxon>
        <taxon>Physciaceae</taxon>
        <taxon>Heterodermia</taxon>
    </lineage>
</organism>
<feature type="compositionally biased region" description="Polar residues" evidence="2">
    <location>
        <begin position="436"/>
        <end position="468"/>
    </location>
</feature>
<sequence>MSGPPRPQFFVARADGLLTPMIAVDELPSWIRIVGVPATITPAGTQNMTSLGLKERSTERYLVLSADDSVPPKSDQIIATVIEKEPGPEREGPLKEYIQPLKVEPSKTGENEGKGSEQVSANNDQGCQAVENKADEPNSKDVESWRKTVHSDALVNENRPTTAIGPGNGKEKHDEAASAAKNKDDEASSAGQTSKSSYDSLANDNLPSRAAYGGMGTRGTLGKKVYCTHWIRWGECDYTQQGCLYKHEMPDEAKLQQIGIATYPRWFRIANPEMFNGVTDGPEWHRRPGPAPTDQLRRGPPPARPIELQSFENFRSNARPGPLPVARLPVGPPSPASGQVLFAFDPSANTFHSFGNINNLRSGYVQQANRQQIHRTPLPRVVTMRSPFIRQQHSSHFNSGISVNDSTADPSMSGHSMSKVTEISDDSAVSQSTSSNGHPNANFTHATNNGTNLATDRGLQQSRPQSTEQSKDLNEVYQPLVPSPAPMQPAGGIRDNNPNVPSNRFVPPPQTPPTPLKRYFIAPTGLTSEGSGSNGANRKKGDLLDL</sequence>
<feature type="zinc finger region" description="C3H1-type" evidence="1">
    <location>
        <begin position="221"/>
        <end position="250"/>
    </location>
</feature>